<comment type="similarity">
    <text evidence="1">Belongs to the histidine acid phosphatase family.</text>
</comment>
<evidence type="ECO:0000313" key="2">
    <source>
        <dbReference type="Ensembl" id="ENSCINP00000024652.2"/>
    </source>
</evidence>
<dbReference type="InParanoid" id="F6V3K9"/>
<dbReference type="PANTHER" id="PTHR11567:SF202">
    <property type="entry name" value="LYSOPHOSPHATIDIC ACID PHOSPHATASE TYPE 6"/>
    <property type="match status" value="1"/>
</dbReference>
<reference evidence="2" key="2">
    <citation type="submission" date="2025-08" db="UniProtKB">
        <authorList>
            <consortium name="Ensembl"/>
        </authorList>
    </citation>
    <scope>IDENTIFICATION</scope>
</reference>
<organism evidence="2 3">
    <name type="scientific">Ciona intestinalis</name>
    <name type="common">Transparent sea squirt</name>
    <name type="synonym">Ascidia intestinalis</name>
    <dbReference type="NCBI Taxonomy" id="7719"/>
    <lineage>
        <taxon>Eukaryota</taxon>
        <taxon>Metazoa</taxon>
        <taxon>Chordata</taxon>
        <taxon>Tunicata</taxon>
        <taxon>Ascidiacea</taxon>
        <taxon>Phlebobranchia</taxon>
        <taxon>Cionidae</taxon>
        <taxon>Ciona</taxon>
    </lineage>
</organism>
<dbReference type="Proteomes" id="UP000008144">
    <property type="component" value="Unassembled WGS sequence"/>
</dbReference>
<keyword evidence="3" id="KW-1185">Reference proteome</keyword>
<dbReference type="PANTHER" id="PTHR11567">
    <property type="entry name" value="ACID PHOSPHATASE-RELATED"/>
    <property type="match status" value="1"/>
</dbReference>
<dbReference type="Ensembl" id="ENSCINT00000024898.2">
    <property type="protein sequence ID" value="ENSCINP00000024652.2"/>
    <property type="gene ID" value="ENSCING00000013420.2"/>
</dbReference>
<name>F6V3K9_CIOIN</name>
<dbReference type="Pfam" id="PF00328">
    <property type="entry name" value="His_Phos_2"/>
    <property type="match status" value="2"/>
</dbReference>
<accession>F6V3K9</accession>
<dbReference type="Gene3D" id="3.40.50.1240">
    <property type="entry name" value="Phosphoglycerate mutase-like"/>
    <property type="match status" value="1"/>
</dbReference>
<dbReference type="GO" id="GO:0005739">
    <property type="term" value="C:mitochondrion"/>
    <property type="evidence" value="ECO:0000318"/>
    <property type="project" value="GO_Central"/>
</dbReference>
<dbReference type="GO" id="GO:2001311">
    <property type="term" value="P:lysobisphosphatidic acid metabolic process"/>
    <property type="evidence" value="ECO:0000318"/>
    <property type="project" value="GO_Central"/>
</dbReference>
<dbReference type="InterPro" id="IPR000560">
    <property type="entry name" value="His_Pase_clade-2"/>
</dbReference>
<dbReference type="GO" id="GO:0052642">
    <property type="term" value="F:lysophosphatidic acid phosphatase activity"/>
    <property type="evidence" value="ECO:0000318"/>
    <property type="project" value="GO_Central"/>
</dbReference>
<gene>
    <name evidence="2" type="primary">LOC100184506</name>
</gene>
<proteinExistence type="inferred from homology"/>
<dbReference type="SUPFAM" id="SSF53254">
    <property type="entry name" value="Phosphoglycerate mutase-like"/>
    <property type="match status" value="1"/>
</dbReference>
<dbReference type="InterPro" id="IPR033379">
    <property type="entry name" value="Acid_Pase_AS"/>
</dbReference>
<reference evidence="3" key="1">
    <citation type="journal article" date="2002" name="Science">
        <title>The draft genome of Ciona intestinalis: insights into chordate and vertebrate origins.</title>
        <authorList>
            <person name="Dehal P."/>
            <person name="Satou Y."/>
            <person name="Campbell R.K."/>
            <person name="Chapman J."/>
            <person name="Degnan B."/>
            <person name="De Tomaso A."/>
            <person name="Davidson B."/>
            <person name="Di Gregorio A."/>
            <person name="Gelpke M."/>
            <person name="Goodstein D.M."/>
            <person name="Harafuji N."/>
            <person name="Hastings K.E."/>
            <person name="Ho I."/>
            <person name="Hotta K."/>
            <person name="Huang W."/>
            <person name="Kawashima T."/>
            <person name="Lemaire P."/>
            <person name="Martinez D."/>
            <person name="Meinertzhagen I.A."/>
            <person name="Necula S."/>
            <person name="Nonaka M."/>
            <person name="Putnam N."/>
            <person name="Rash S."/>
            <person name="Saiga H."/>
            <person name="Satake M."/>
            <person name="Terry A."/>
            <person name="Yamada L."/>
            <person name="Wang H.G."/>
            <person name="Awazu S."/>
            <person name="Azumi K."/>
            <person name="Boore J."/>
            <person name="Branno M."/>
            <person name="Chin-Bow S."/>
            <person name="DeSantis R."/>
            <person name="Doyle S."/>
            <person name="Francino P."/>
            <person name="Keys D.N."/>
            <person name="Haga S."/>
            <person name="Hayashi H."/>
            <person name="Hino K."/>
            <person name="Imai K.S."/>
            <person name="Inaba K."/>
            <person name="Kano S."/>
            <person name="Kobayashi K."/>
            <person name="Kobayashi M."/>
            <person name="Lee B.I."/>
            <person name="Makabe K.W."/>
            <person name="Manohar C."/>
            <person name="Matassi G."/>
            <person name="Medina M."/>
            <person name="Mochizuki Y."/>
            <person name="Mount S."/>
            <person name="Morishita T."/>
            <person name="Miura S."/>
            <person name="Nakayama A."/>
            <person name="Nishizaka S."/>
            <person name="Nomoto H."/>
            <person name="Ohta F."/>
            <person name="Oishi K."/>
            <person name="Rigoutsos I."/>
            <person name="Sano M."/>
            <person name="Sasaki A."/>
            <person name="Sasakura Y."/>
            <person name="Shoguchi E."/>
            <person name="Shin-i T."/>
            <person name="Spagnuolo A."/>
            <person name="Stainier D."/>
            <person name="Suzuki M.M."/>
            <person name="Tassy O."/>
            <person name="Takatori N."/>
            <person name="Tokuoka M."/>
            <person name="Yagi K."/>
            <person name="Yoshizaki F."/>
            <person name="Wada S."/>
            <person name="Zhang C."/>
            <person name="Hyatt P.D."/>
            <person name="Larimer F."/>
            <person name="Detter C."/>
            <person name="Doggett N."/>
            <person name="Glavina T."/>
            <person name="Hawkins T."/>
            <person name="Richardson P."/>
            <person name="Lucas S."/>
            <person name="Kohara Y."/>
            <person name="Levine M."/>
            <person name="Satoh N."/>
            <person name="Rokhsar D.S."/>
        </authorList>
    </citation>
    <scope>NUCLEOTIDE SEQUENCE [LARGE SCALE GENOMIC DNA]</scope>
</reference>
<protein>
    <submittedName>
        <fullName evidence="2">Lysophosphatidic acid phosphatase type 6-like</fullName>
    </submittedName>
</protein>
<dbReference type="GeneTree" id="ENSGT00940000158408"/>
<sequence>MYWKKNSINGQVQCLKQADEKFRLKLVQVVFRHGARTPLLSPEYLPKIEYTEEQMKHPKHTIIPYQTVGLDEETVKLKLTIGNYGTDNHGLLTGVGAEQLYQLGQQLQARYMSNVKFIEDESDVYARSTAIQRTVDSVRCVLAGLFPEQQTAFPIHVAASKSEILYPNFQVCNYIVQLNRWVWKNPDLIKGFKEIREDIQRRLNISLEYNVHLVTLRDCLFVHKFHNMLPPEFNVPDVLEHLDEVSVRIMDYVFAGHGESRDISLKLASGPLLVKLLENMDAKIKGEEKHKLMLFSGHDTTLIPLLHTLNINDSKWPPYGANITFELYESTTDKSHYVKILYQNKDQALPGCSDVMCPLNEFKAAMSKYLVSADQYKQLCNVTDDKFL</sequence>
<dbReference type="PROSITE" id="PS00616">
    <property type="entry name" value="HIS_ACID_PHOSPHAT_1"/>
    <property type="match status" value="1"/>
</dbReference>
<evidence type="ECO:0000256" key="1">
    <source>
        <dbReference type="ARBA" id="ARBA00005375"/>
    </source>
</evidence>
<dbReference type="PROSITE" id="PS00778">
    <property type="entry name" value="HIS_ACID_PHOSPHAT_2"/>
    <property type="match status" value="1"/>
</dbReference>
<dbReference type="CDD" id="cd07061">
    <property type="entry name" value="HP_HAP_like"/>
    <property type="match status" value="1"/>
</dbReference>
<dbReference type="FunCoup" id="F6V3K9">
    <property type="interactions" value="3"/>
</dbReference>
<dbReference type="HOGENOM" id="CLU_030431_5_0_1"/>
<dbReference type="InterPro" id="IPR050645">
    <property type="entry name" value="Histidine_acid_phosphatase"/>
</dbReference>
<dbReference type="AlphaFoldDB" id="F6V3K9"/>
<dbReference type="InterPro" id="IPR029033">
    <property type="entry name" value="His_PPase_superfam"/>
</dbReference>
<dbReference type="OMA" id="SWPPFTS"/>
<evidence type="ECO:0000313" key="3">
    <source>
        <dbReference type="Proteomes" id="UP000008144"/>
    </source>
</evidence>
<reference evidence="2" key="3">
    <citation type="submission" date="2025-09" db="UniProtKB">
        <authorList>
            <consortium name="Ensembl"/>
        </authorList>
    </citation>
    <scope>IDENTIFICATION</scope>
</reference>